<dbReference type="Gene3D" id="1.10.510.10">
    <property type="entry name" value="Transferase(Phosphotransferase) domain 1"/>
    <property type="match status" value="1"/>
</dbReference>
<dbReference type="SUPFAM" id="SSF56112">
    <property type="entry name" value="Protein kinase-like (PK-like)"/>
    <property type="match status" value="1"/>
</dbReference>
<evidence type="ECO:0000256" key="4">
    <source>
        <dbReference type="ARBA" id="ARBA00022741"/>
    </source>
</evidence>
<dbReference type="InterPro" id="IPR008271">
    <property type="entry name" value="Ser/Thr_kinase_AS"/>
</dbReference>
<evidence type="ECO:0000259" key="9">
    <source>
        <dbReference type="PROSITE" id="PS50011"/>
    </source>
</evidence>
<keyword evidence="2" id="KW-0723">Serine/threonine-protein kinase</keyword>
<evidence type="ECO:0000256" key="3">
    <source>
        <dbReference type="ARBA" id="ARBA00022679"/>
    </source>
</evidence>
<dbReference type="SMART" id="SM00220">
    <property type="entry name" value="S_TKc"/>
    <property type="match status" value="1"/>
</dbReference>
<dbReference type="GO" id="GO:0016301">
    <property type="term" value="F:kinase activity"/>
    <property type="evidence" value="ECO:0007669"/>
    <property type="project" value="UniProtKB-KW"/>
</dbReference>
<dbReference type="Proteomes" id="UP001440984">
    <property type="component" value="Unassembled WGS sequence"/>
</dbReference>
<keyword evidence="5 10" id="KW-0418">Kinase</keyword>
<dbReference type="PROSITE" id="PS50011">
    <property type="entry name" value="PROTEIN_KINASE_DOM"/>
    <property type="match status" value="1"/>
</dbReference>
<protein>
    <recommendedName>
        <fullName evidence="1">non-specific serine/threonine protein kinase</fullName>
        <ecNumber evidence="1">2.7.11.1</ecNumber>
    </recommendedName>
</protein>
<feature type="compositionally biased region" description="Acidic residues" evidence="8">
    <location>
        <begin position="384"/>
        <end position="396"/>
    </location>
</feature>
<dbReference type="EMBL" id="JBDZYD010000011">
    <property type="protein sequence ID" value="MEQ0562928.1"/>
    <property type="molecule type" value="Genomic_DNA"/>
</dbReference>
<organism evidence="10 11">
    <name type="scientific">Amycolatopsis melonis</name>
    <dbReference type="NCBI Taxonomy" id="3156488"/>
    <lineage>
        <taxon>Bacteria</taxon>
        <taxon>Bacillati</taxon>
        <taxon>Actinomycetota</taxon>
        <taxon>Actinomycetes</taxon>
        <taxon>Pseudonocardiales</taxon>
        <taxon>Pseudonocardiaceae</taxon>
        <taxon>Amycolatopsis</taxon>
    </lineage>
</organism>
<feature type="compositionally biased region" description="Low complexity" evidence="8">
    <location>
        <begin position="501"/>
        <end position="541"/>
    </location>
</feature>
<evidence type="ECO:0000256" key="1">
    <source>
        <dbReference type="ARBA" id="ARBA00012513"/>
    </source>
</evidence>
<feature type="compositionally biased region" description="Polar residues" evidence="8">
    <location>
        <begin position="487"/>
        <end position="500"/>
    </location>
</feature>
<feature type="region of interest" description="Disordered" evidence="8">
    <location>
        <begin position="446"/>
        <end position="541"/>
    </location>
</feature>
<dbReference type="InterPro" id="IPR011009">
    <property type="entry name" value="Kinase-like_dom_sf"/>
</dbReference>
<feature type="binding site" evidence="7">
    <location>
        <position position="41"/>
    </location>
    <ligand>
        <name>ATP</name>
        <dbReference type="ChEBI" id="CHEBI:30616"/>
    </ligand>
</feature>
<evidence type="ECO:0000256" key="7">
    <source>
        <dbReference type="PROSITE-ProRule" id="PRU10141"/>
    </source>
</evidence>
<dbReference type="Pfam" id="PF00069">
    <property type="entry name" value="Pkinase"/>
    <property type="match status" value="1"/>
</dbReference>
<dbReference type="InterPro" id="IPR017441">
    <property type="entry name" value="Protein_kinase_ATP_BS"/>
</dbReference>
<keyword evidence="4 7" id="KW-0547">Nucleotide-binding</keyword>
<keyword evidence="6 7" id="KW-0067">ATP-binding</keyword>
<dbReference type="Gene3D" id="3.30.200.20">
    <property type="entry name" value="Phosphorylase Kinase, domain 1"/>
    <property type="match status" value="1"/>
</dbReference>
<sequence length="541" mass="56678">MSDEGRLVAGRYRIVGRIGTGAMGAVWQAHDEVLGRTVAIKQLLLQPHLDEHEAEDARQRTMREGRIAARLHHPNAISVFDVVTDDNGQPCLIMEYLNSTSLAAVLQERRTLPPTEVARIGAQVAAALREAHAVGIVHRDIKPGNILLAGNGTVKITDFGISRAKDDVTVTKTGMIAGTPAYLAPEVAIGGEPGPESDVFSLGSTLYAACEGQPPFGLSENTLSLLHAVAAGQIIPPRQSGPLASVLAVLLHPDVQHRPTAEECEELLAAVARGETPLGAPADETMMAPSAGVLGAAAADPGATQMFDEVPAGHSGTLLGDAAPTQAVPYYDEDDYPEATGYPEDDYDGYDRYPEHNQYAAGNVPPGLAATRAVPVPPHGQDPYADDPYDDYEDEPAPPPPPRQRPQTSPADEDDEKPGAWKRPAIIGGIVVVGLVALVVWLLSPNNPEAPAAPVSSTKPTPVATTESAPSTTEDPVSTADVPPPVSETTSSAKRTTTPRSTAEAPTTTPKSTPKSTPPETTSDNTTTPITPSTPTTPTTP</sequence>
<dbReference type="RefSeq" id="WP_348954032.1">
    <property type="nucleotide sequence ID" value="NZ_JBDZYD010000011.1"/>
</dbReference>
<evidence type="ECO:0000313" key="11">
    <source>
        <dbReference type="Proteomes" id="UP001440984"/>
    </source>
</evidence>
<evidence type="ECO:0000256" key="2">
    <source>
        <dbReference type="ARBA" id="ARBA00022527"/>
    </source>
</evidence>
<keyword evidence="3" id="KW-0808">Transferase</keyword>
<proteinExistence type="predicted"/>
<dbReference type="PROSITE" id="PS00107">
    <property type="entry name" value="PROTEIN_KINASE_ATP"/>
    <property type="match status" value="1"/>
</dbReference>
<evidence type="ECO:0000256" key="8">
    <source>
        <dbReference type="SAM" id="MobiDB-lite"/>
    </source>
</evidence>
<feature type="domain" description="Protein kinase" evidence="9">
    <location>
        <begin position="12"/>
        <end position="268"/>
    </location>
</feature>
<evidence type="ECO:0000256" key="6">
    <source>
        <dbReference type="ARBA" id="ARBA00022840"/>
    </source>
</evidence>
<dbReference type="EC" id="2.7.11.1" evidence="1"/>
<feature type="compositionally biased region" description="Acidic residues" evidence="8">
    <location>
        <begin position="331"/>
        <end position="348"/>
    </location>
</feature>
<dbReference type="PANTHER" id="PTHR43289">
    <property type="entry name" value="MITOGEN-ACTIVATED PROTEIN KINASE KINASE KINASE 20-RELATED"/>
    <property type="match status" value="1"/>
</dbReference>
<accession>A0ABV0LN48</accession>
<dbReference type="CDD" id="cd14014">
    <property type="entry name" value="STKc_PknB_like"/>
    <property type="match status" value="1"/>
</dbReference>
<keyword evidence="11" id="KW-1185">Reference proteome</keyword>
<evidence type="ECO:0000313" key="10">
    <source>
        <dbReference type="EMBL" id="MEQ0562928.1"/>
    </source>
</evidence>
<gene>
    <name evidence="10" type="ORF">ABJI51_27940</name>
</gene>
<dbReference type="InterPro" id="IPR000719">
    <property type="entry name" value="Prot_kinase_dom"/>
</dbReference>
<dbReference type="PROSITE" id="PS00108">
    <property type="entry name" value="PROTEIN_KINASE_ST"/>
    <property type="match status" value="1"/>
</dbReference>
<evidence type="ECO:0000256" key="5">
    <source>
        <dbReference type="ARBA" id="ARBA00022777"/>
    </source>
</evidence>
<feature type="compositionally biased region" description="Polar residues" evidence="8">
    <location>
        <begin position="455"/>
        <end position="476"/>
    </location>
</feature>
<name>A0ABV0LN48_9PSEU</name>
<dbReference type="PANTHER" id="PTHR43289:SF6">
    <property type="entry name" value="SERINE_THREONINE-PROTEIN KINASE NEKL-3"/>
    <property type="match status" value="1"/>
</dbReference>
<comment type="caution">
    <text evidence="10">The sequence shown here is derived from an EMBL/GenBank/DDBJ whole genome shotgun (WGS) entry which is preliminary data.</text>
</comment>
<reference evidence="10 11" key="1">
    <citation type="submission" date="2024-05" db="EMBL/GenBank/DDBJ databases">
        <authorList>
            <person name="Zhao H."/>
            <person name="Xu Y."/>
            <person name="Lin S."/>
            <person name="Spain J.C."/>
            <person name="Zhou N.-Y."/>
        </authorList>
    </citation>
    <scope>NUCLEOTIDE SEQUENCE [LARGE SCALE GENOMIC DNA]</scope>
    <source>
        <strain evidence="10 11">NEAU-NG30</strain>
    </source>
</reference>
<feature type="region of interest" description="Disordered" evidence="8">
    <location>
        <begin position="328"/>
        <end position="425"/>
    </location>
</feature>